<evidence type="ECO:0000256" key="1">
    <source>
        <dbReference type="ARBA" id="ARBA00001933"/>
    </source>
</evidence>
<dbReference type="GO" id="GO:0008483">
    <property type="term" value="F:transaminase activity"/>
    <property type="evidence" value="ECO:0007669"/>
    <property type="project" value="UniProtKB-KW"/>
</dbReference>
<comment type="cofactor">
    <cofactor evidence="1">
        <name>pyridoxal 5'-phosphate</name>
        <dbReference type="ChEBI" id="CHEBI:597326"/>
    </cofactor>
</comment>
<dbReference type="InterPro" id="IPR015422">
    <property type="entry name" value="PyrdxlP-dep_Trfase_small"/>
</dbReference>
<name>A0AAU7NZC7_9GAMM</name>
<dbReference type="Gene3D" id="3.90.1150.10">
    <property type="entry name" value="Aspartate Aminotransferase, domain 1"/>
    <property type="match status" value="1"/>
</dbReference>
<dbReference type="GO" id="GO:0030170">
    <property type="term" value="F:pyridoxal phosphate binding"/>
    <property type="evidence" value="ECO:0007669"/>
    <property type="project" value="InterPro"/>
</dbReference>
<keyword evidence="5" id="KW-1185">Reference proteome</keyword>
<reference evidence="4 5" key="1">
    <citation type="journal article" date="2024" name="Microbiology">
        <title>Methylomarinum rosea sp. nov., a novel halophilic methanotrophic bacterium from the hypersaline Lake Elton.</title>
        <authorList>
            <person name="Suleimanov R.Z."/>
            <person name="Oshkin I.Y."/>
            <person name="Danilova O.V."/>
            <person name="Suzina N.E."/>
            <person name="Dedysh S.N."/>
        </authorList>
    </citation>
    <scope>NUCLEOTIDE SEQUENCE [LARGE SCALE GENOMIC DNA]</scope>
    <source>
        <strain evidence="4 5">Ch1-1</strain>
    </source>
</reference>
<dbReference type="InterPro" id="IPR015421">
    <property type="entry name" value="PyrdxlP-dep_Trfase_major"/>
</dbReference>
<dbReference type="Gene3D" id="3.40.640.10">
    <property type="entry name" value="Type I PLP-dependent aspartate aminotransferase-like (Major domain)"/>
    <property type="match status" value="1"/>
</dbReference>
<keyword evidence="2" id="KW-0808">Transferase</keyword>
<dbReference type="InterPro" id="IPR050087">
    <property type="entry name" value="AON_synthase_class-II"/>
</dbReference>
<dbReference type="EMBL" id="CP157743">
    <property type="protein sequence ID" value="XBS22295.1"/>
    <property type="molecule type" value="Genomic_DNA"/>
</dbReference>
<dbReference type="Proteomes" id="UP001225378">
    <property type="component" value="Chromosome"/>
</dbReference>
<dbReference type="InterPro" id="IPR015424">
    <property type="entry name" value="PyrdxlP-dep_Trfase"/>
</dbReference>
<dbReference type="InterPro" id="IPR004839">
    <property type="entry name" value="Aminotransferase_I/II_large"/>
</dbReference>
<keyword evidence="4" id="KW-0032">Aminotransferase</keyword>
<gene>
    <name evidence="4" type="ORF">Q9L42_009245</name>
</gene>
<evidence type="ECO:0000256" key="2">
    <source>
        <dbReference type="ARBA" id="ARBA00022679"/>
    </source>
</evidence>
<feature type="domain" description="Aminotransferase class I/classII large" evidence="3">
    <location>
        <begin position="53"/>
        <end position="402"/>
    </location>
</feature>
<evidence type="ECO:0000313" key="5">
    <source>
        <dbReference type="Proteomes" id="UP001225378"/>
    </source>
</evidence>
<dbReference type="RefSeq" id="WP_305908729.1">
    <property type="nucleotide sequence ID" value="NZ_CP157743.1"/>
</dbReference>
<evidence type="ECO:0000313" key="4">
    <source>
        <dbReference type="EMBL" id="XBS22295.1"/>
    </source>
</evidence>
<dbReference type="PANTHER" id="PTHR13693">
    <property type="entry name" value="CLASS II AMINOTRANSFERASE/8-AMINO-7-OXONONANOATE SYNTHASE"/>
    <property type="match status" value="1"/>
</dbReference>
<dbReference type="SUPFAM" id="SSF53383">
    <property type="entry name" value="PLP-dependent transferases"/>
    <property type="match status" value="1"/>
</dbReference>
<dbReference type="Pfam" id="PF00155">
    <property type="entry name" value="Aminotran_1_2"/>
    <property type="match status" value="1"/>
</dbReference>
<sequence length="408" mass="43828">MSAEKLLPILHQHVESLKAQGIAKSRESIIAAFIAGENGLGPRVELQDHPGRKFLRMNSNSYLGLGRHRQVIAAESGAVERYGAGPGAVRFISGTFRPHVELEQRLADFHGREAGMLFSAAYAAMIGVLPALIDENTLVVSDELNHNCIIKALRLAKLGQKAVYPHLDMAALERILIENKGRFKRVCVVSDGVFSMRGDHAPLDQIDHCCQSHQHGYEQGVITVIDDSHGVGAFGLQGRGTEEVTGARADILVATLGKAFGINGGYVVASEGVIDYLRETAASYIYSNPITPAEAAAALAAVDIIDSEEGGRLLQSLRSMTARLRSGIVQAGFATLPGEHPVVPILIRDTAKTSALVQHLFARDILVTGLNYPVVAKGEQEIRVQVCAEHTIKDIGYFVAALQDFSGG</sequence>
<protein>
    <submittedName>
        <fullName evidence="4">Aminotransferase class I/II-fold pyridoxal phosphate-dependent enzyme</fullName>
    </submittedName>
</protein>
<accession>A0AAU7NZC7</accession>
<evidence type="ECO:0000259" key="3">
    <source>
        <dbReference type="Pfam" id="PF00155"/>
    </source>
</evidence>
<dbReference type="AlphaFoldDB" id="A0AAU7NZC7"/>
<dbReference type="KEGG" id="mech:Q9L42_009245"/>
<proteinExistence type="predicted"/>
<organism evidence="4 5">
    <name type="scientific">Methylomarinum roseum</name>
    <dbReference type="NCBI Taxonomy" id="3067653"/>
    <lineage>
        <taxon>Bacteria</taxon>
        <taxon>Pseudomonadati</taxon>
        <taxon>Pseudomonadota</taxon>
        <taxon>Gammaproteobacteria</taxon>
        <taxon>Methylococcales</taxon>
        <taxon>Methylococcaceae</taxon>
        <taxon>Methylomarinum</taxon>
    </lineage>
</organism>